<proteinExistence type="predicted"/>
<name>X1EKE0_9ZZZZ</name>
<accession>X1EKE0</accession>
<organism evidence="1">
    <name type="scientific">marine sediment metagenome</name>
    <dbReference type="NCBI Taxonomy" id="412755"/>
    <lineage>
        <taxon>unclassified sequences</taxon>
        <taxon>metagenomes</taxon>
        <taxon>ecological metagenomes</taxon>
    </lineage>
</organism>
<evidence type="ECO:0000313" key="1">
    <source>
        <dbReference type="EMBL" id="GAH09113.1"/>
    </source>
</evidence>
<dbReference type="AlphaFoldDB" id="X1EKE0"/>
<gene>
    <name evidence="1" type="ORF">S01H4_62822</name>
</gene>
<protein>
    <recommendedName>
        <fullName evidence="2">DUF1566 domain-containing protein</fullName>
    </recommendedName>
</protein>
<evidence type="ECO:0008006" key="2">
    <source>
        <dbReference type="Google" id="ProtNLM"/>
    </source>
</evidence>
<comment type="caution">
    <text evidence="1">The sequence shown here is derived from an EMBL/GenBank/DDBJ whole genome shotgun (WGS) entry which is preliminary data.</text>
</comment>
<sequence length="150" mass="15572">GVAENFFTVAGATTDTNAADSGIVTAVFPETAAAVAVGESYGGGIVAYIFQDNGIDPDDPGYVEGEQHGLIASAADLSASIYWHATNTGITGATATALGTGEENTDKIIALYGAETNAARVCYDYINDDTGTGVYSDWYLPSKDELNKLW</sequence>
<reference evidence="1" key="1">
    <citation type="journal article" date="2014" name="Front. Microbiol.">
        <title>High frequency of phylogenetically diverse reductive dehalogenase-homologous genes in deep subseafloor sedimentary metagenomes.</title>
        <authorList>
            <person name="Kawai M."/>
            <person name="Futagami T."/>
            <person name="Toyoda A."/>
            <person name="Takaki Y."/>
            <person name="Nishi S."/>
            <person name="Hori S."/>
            <person name="Arai W."/>
            <person name="Tsubouchi T."/>
            <person name="Morono Y."/>
            <person name="Uchiyama I."/>
            <person name="Ito T."/>
            <person name="Fujiyama A."/>
            <person name="Inagaki F."/>
            <person name="Takami H."/>
        </authorList>
    </citation>
    <scope>NUCLEOTIDE SEQUENCE</scope>
    <source>
        <strain evidence="1">Expedition CK06-06</strain>
    </source>
</reference>
<feature type="non-terminal residue" evidence="1">
    <location>
        <position position="150"/>
    </location>
</feature>
<dbReference type="EMBL" id="BART01037593">
    <property type="protein sequence ID" value="GAH09113.1"/>
    <property type="molecule type" value="Genomic_DNA"/>
</dbReference>
<feature type="non-terminal residue" evidence="1">
    <location>
        <position position="1"/>
    </location>
</feature>